<proteinExistence type="predicted"/>
<dbReference type="EMBL" id="CP071839">
    <property type="protein sequence ID" value="QTE03209.1"/>
    <property type="molecule type" value="Genomic_DNA"/>
</dbReference>
<reference evidence="1 3" key="1">
    <citation type="submission" date="2021-03" db="EMBL/GenBank/DDBJ databases">
        <title>Complete genome sequence of Streptomyces cyanogenus S136, producer of anticancer angucycline landomycin A.</title>
        <authorList>
            <person name="Hrab P."/>
            <person name="Ruckert C."/>
            <person name="Busche T."/>
            <person name="Ostash I."/>
            <person name="Kalinowski J."/>
            <person name="Fedorenko V."/>
            <person name="Yushchuk O."/>
            <person name="Ostash B."/>
        </authorList>
    </citation>
    <scope>NUCLEOTIDE SEQUENCE [LARGE SCALE GENOMIC DNA]</scope>
    <source>
        <strain evidence="1 3">S136</strain>
    </source>
</reference>
<protein>
    <recommendedName>
        <fullName evidence="4">NACHT domain-containing protein</fullName>
    </recommendedName>
</protein>
<organism evidence="1 3">
    <name type="scientific">Streptomyces cyanogenus</name>
    <dbReference type="NCBI Taxonomy" id="80860"/>
    <lineage>
        <taxon>Bacteria</taxon>
        <taxon>Bacillati</taxon>
        <taxon>Actinomycetota</taxon>
        <taxon>Actinomycetes</taxon>
        <taxon>Kitasatosporales</taxon>
        <taxon>Streptomycetaceae</taxon>
        <taxon>Streptomyces</taxon>
    </lineage>
</organism>
<evidence type="ECO:0008006" key="4">
    <source>
        <dbReference type="Google" id="ProtNLM"/>
    </source>
</evidence>
<evidence type="ECO:0000313" key="1">
    <source>
        <dbReference type="EMBL" id="QTD95781.1"/>
    </source>
</evidence>
<accession>A0ABX7THY5</accession>
<dbReference type="EMBL" id="CP071839">
    <property type="protein sequence ID" value="QTD95781.1"/>
    <property type="molecule type" value="Genomic_DNA"/>
</dbReference>
<name>A0ABX7THY5_STRCY</name>
<dbReference type="Proteomes" id="UP000663908">
    <property type="component" value="Chromosome"/>
</dbReference>
<gene>
    <name evidence="1" type="ORF">S1361_00415</name>
    <name evidence="2" type="ORF">S1361_38085</name>
</gene>
<evidence type="ECO:0000313" key="2">
    <source>
        <dbReference type="EMBL" id="QTE03209.1"/>
    </source>
</evidence>
<sequence length="1446" mass="159674">MTRQHQFPWQRRVFVLDEPPAQGRYGWAPSGAEAGVLLAQERATAVIVLRGERGMGKTYALRQEHDALLADGLHAAWLELKQCTTTRLAQRRLQAALTPPAGSGEWHVLLDGLDEGLNDLPQLDQLLEEALEDVSDRDRERLRLRITCRSARWPGRLEEALRTRWQPDQIKIMGLAPLGRDDVAVAAKAVGVADTDALLGSIQQKGLIALATHPVTLLQLLDSYADDARLPATVHDAYLGACLRLCAEERRSTDPRQLQAQASPEHLLAVAARLAATMQFGPFTAVTDAPVTDDSATSADLRLSRLDDSDEPGHLGGRVPCTLWNLRQVTESSLLVPTGDLRWVFAHDSYREFLAAHFLRMRNLPPHPQRQLLWIGDGEARHIIPAHQEVAAWRATSDATLFADMLRDDPLVLLLADLPTLADTARERTVDALFALLERDDTVSLDHSLLHRLNHTGLADQLRPRLQEGGADHLLYAALSIARACPCPELADDLLAVAEDARHGTGVRTAALAGVTEPTPDALTRIAGLSQDASPEVIAAALRHLYPGHLTVTDYLDRIRDPDPAYVGAAFFLRREASAQLDTSIIVEAAGWAGHALKAGATQDASPSLALAVLTRAVTLNEDTPALNLVPLIGEGLLGLAGHEDLLHSSALQTALEELAQALDGCPHTRRLLARHLLQHGDDDPFYLLLSAIPGGAFLPSTDLLYWMEHWDELTAISPDRARQAVRFEPPEDPKSTARADVARRAHPTLAAVTTFWDTYRHNQQERTAHVEAQRQQSRFDPAAMDTALDEVLAARGPSVLTAWNQLLRCLRRTPDGSPSARQMTGLLTLAAQAPSRPAAATGTARRLDDAAMHLLTELPPLTAAHFRLGTTTRSPTAELTAFALVDNPQALHADPAHWAGWAIALACTTVYGADERDIQQTWLRLCVPRAGNQMPPLLLDALNHTSDQLLRDLARALGQDPSLGLRPLLHTWALHRDRSPEQWWTVMDELDAANDPDALGHLIHALGTDPGVYEPGSPPRQRWLFAARTLLRHNVLPDHWPALRRGLGDPAVLKEYGDLLAGLTTGPDSSPFDHLDEDALADLYTLLLENVGVERLQRPLRSGFIQEEDRLVDLLRHLPLSLASCGTHRAAAALHRLAQAYPQVWQLRMLARDTARTAADHSVRPLKPEQLIRLATDHQTRLVRDARQLLDLVRESLAVLEEDLQGYNGTAVTLWNRNQHRFTSATQCWPCWEDDLSDAVASFLRRDIGGHRVVVNREVQVRRDGLPGLRTDIQIEAPALADTGQHTLRVIIEAKGCWNPELPTTARTQLRAYLSEPDTAGLLLVGYFHCTRWNTKKRSCPATNHDIDDVRREQHEQIRQLTSNECCWPLRMYWTADCLVKTATGAKRRMSQRRRLGLPAARTVNDHYPGGAADPASAHRPIRLTIVFLSRRHAPCKGSLRPCAS</sequence>
<evidence type="ECO:0000313" key="3">
    <source>
        <dbReference type="Proteomes" id="UP000663908"/>
    </source>
</evidence>
<dbReference type="RefSeq" id="WP_208029887.1">
    <property type="nucleotide sequence ID" value="NZ_CP071839.1"/>
</dbReference>
<keyword evidence="3" id="KW-1185">Reference proteome</keyword>